<evidence type="ECO:0000259" key="6">
    <source>
        <dbReference type="PROSITE" id="PS51900"/>
    </source>
</evidence>
<dbReference type="EMBL" id="MLHQ01000011">
    <property type="protein sequence ID" value="OOF58898.1"/>
    <property type="molecule type" value="Genomic_DNA"/>
</dbReference>
<dbReference type="RefSeq" id="WP_077423528.1">
    <property type="nucleotide sequence ID" value="NZ_MLHQ01000011.1"/>
</dbReference>
<feature type="domain" description="Tyr recombinase" evidence="5">
    <location>
        <begin position="171"/>
        <end position="330"/>
    </location>
</feature>
<dbReference type="PROSITE" id="PS51898">
    <property type="entry name" value="TYR_RECOMBINASE"/>
    <property type="match status" value="1"/>
</dbReference>
<dbReference type="Pfam" id="PF00589">
    <property type="entry name" value="Phage_integrase"/>
    <property type="match status" value="1"/>
</dbReference>
<dbReference type="InterPro" id="IPR013762">
    <property type="entry name" value="Integrase-like_cat_sf"/>
</dbReference>
<feature type="domain" description="Core-binding (CB)" evidence="6">
    <location>
        <begin position="62"/>
        <end position="149"/>
    </location>
</feature>
<dbReference type="SUPFAM" id="SSF56349">
    <property type="entry name" value="DNA breaking-rejoining enzymes"/>
    <property type="match status" value="1"/>
</dbReference>
<evidence type="ECO:0000313" key="7">
    <source>
        <dbReference type="EMBL" id="OOF58898.1"/>
    </source>
</evidence>
<dbReference type="GO" id="GO:0003677">
    <property type="term" value="F:DNA binding"/>
    <property type="evidence" value="ECO:0007669"/>
    <property type="project" value="UniProtKB-UniRule"/>
</dbReference>
<dbReference type="InterPro" id="IPR011010">
    <property type="entry name" value="DNA_brk_join_enz"/>
</dbReference>
<evidence type="ECO:0000256" key="4">
    <source>
        <dbReference type="PROSITE-ProRule" id="PRU01248"/>
    </source>
</evidence>
<dbReference type="Gene3D" id="1.10.150.130">
    <property type="match status" value="1"/>
</dbReference>
<evidence type="ECO:0000313" key="8">
    <source>
        <dbReference type="Proteomes" id="UP000188602"/>
    </source>
</evidence>
<dbReference type="Pfam" id="PF24624">
    <property type="entry name" value="Int_N"/>
    <property type="match status" value="1"/>
</dbReference>
<dbReference type="Proteomes" id="UP000188602">
    <property type="component" value="Unassembled WGS sequence"/>
</dbReference>
<name>A0A1V3JRG9_9PAST</name>
<keyword evidence="1" id="KW-0229">DNA integration</keyword>
<evidence type="ECO:0000256" key="1">
    <source>
        <dbReference type="ARBA" id="ARBA00022908"/>
    </source>
</evidence>
<dbReference type="InterPro" id="IPR044068">
    <property type="entry name" value="CB"/>
</dbReference>
<keyword evidence="3" id="KW-0233">DNA recombination</keyword>
<sequence length="339" mass="38959">MAVRKDTKSGKWLAEVYVNGKRTRKWFLTKGDALRFYNQAKAPTESAVDSVGVFVAESDDLPALSFYVQEWFDVHGKTLSDGEARLAKLKNLCTHLGDPPANEFNAEVFADYRKRRLNGEFSTNKNRPPKEATVNREHAYLRAVFNELKSLRKWKGDNPLEGVRLFKERDTELAFLYERDIYRLLVECDNSRNPDLGLIVRICLATGARWREAETLTQSQVMPYKITFINTKSKKNRTVPISKELFDMLPRKRGRLFKDAYESFENAVLRAEIELPKGQLTHVLRHTFASHFMMNGGNILVLKEILGHSTIEMTMRYAHFAPSHLESAVKFNPLSNPAQ</sequence>
<evidence type="ECO:0000259" key="5">
    <source>
        <dbReference type="PROSITE" id="PS51898"/>
    </source>
</evidence>
<dbReference type="PROSITE" id="PS51900">
    <property type="entry name" value="CB"/>
    <property type="match status" value="1"/>
</dbReference>
<gene>
    <name evidence="7" type="ORF">BKL49_04985</name>
</gene>
<dbReference type="OrthoDB" id="9795573at2"/>
<protein>
    <submittedName>
        <fullName evidence="7">Integrase</fullName>
    </submittedName>
</protein>
<evidence type="ECO:0000256" key="2">
    <source>
        <dbReference type="ARBA" id="ARBA00023125"/>
    </source>
</evidence>
<reference evidence="7 8" key="1">
    <citation type="submission" date="2016-10" db="EMBL/GenBank/DDBJ databases">
        <title>Rodentibacter gen. nov. and new species.</title>
        <authorList>
            <person name="Christensen H."/>
        </authorList>
    </citation>
    <scope>NUCLEOTIDE SEQUENCE [LARGE SCALE GENOMIC DNA]</scope>
    <source>
        <strain evidence="7 8">Ac151</strain>
    </source>
</reference>
<dbReference type="InterPro" id="IPR010998">
    <property type="entry name" value="Integrase_recombinase_N"/>
</dbReference>
<dbReference type="STRING" id="1907939.BKL49_04985"/>
<dbReference type="AlphaFoldDB" id="A0A1V3JRG9"/>
<evidence type="ECO:0000256" key="3">
    <source>
        <dbReference type="ARBA" id="ARBA00023172"/>
    </source>
</evidence>
<dbReference type="CDD" id="cd00796">
    <property type="entry name" value="INT_Rci_Hp1_C"/>
    <property type="match status" value="1"/>
</dbReference>
<dbReference type="InterPro" id="IPR002104">
    <property type="entry name" value="Integrase_catalytic"/>
</dbReference>
<keyword evidence="8" id="KW-1185">Reference proteome</keyword>
<dbReference type="GO" id="GO:0006310">
    <property type="term" value="P:DNA recombination"/>
    <property type="evidence" value="ECO:0007669"/>
    <property type="project" value="UniProtKB-KW"/>
</dbReference>
<dbReference type="PANTHER" id="PTHR30349">
    <property type="entry name" value="PHAGE INTEGRASE-RELATED"/>
    <property type="match status" value="1"/>
</dbReference>
<dbReference type="GO" id="GO:0015074">
    <property type="term" value="P:DNA integration"/>
    <property type="evidence" value="ECO:0007669"/>
    <property type="project" value="UniProtKB-KW"/>
</dbReference>
<dbReference type="InterPro" id="IPR057084">
    <property type="entry name" value="Int_N"/>
</dbReference>
<proteinExistence type="predicted"/>
<dbReference type="InterPro" id="IPR050090">
    <property type="entry name" value="Tyrosine_recombinase_XerCD"/>
</dbReference>
<accession>A0A1V3JRG9</accession>
<dbReference type="Gene3D" id="1.10.443.10">
    <property type="entry name" value="Intergrase catalytic core"/>
    <property type="match status" value="1"/>
</dbReference>
<dbReference type="PANTHER" id="PTHR30349:SF93">
    <property type="entry name" value="FELS-2 PROPHAGE PROTEIN"/>
    <property type="match status" value="1"/>
</dbReference>
<organism evidence="7 8">
    <name type="scientific">Rodentibacter myodis</name>
    <dbReference type="NCBI Taxonomy" id="1907939"/>
    <lineage>
        <taxon>Bacteria</taxon>
        <taxon>Pseudomonadati</taxon>
        <taxon>Pseudomonadota</taxon>
        <taxon>Gammaproteobacteria</taxon>
        <taxon>Pasteurellales</taxon>
        <taxon>Pasteurellaceae</taxon>
        <taxon>Rodentibacter</taxon>
    </lineage>
</organism>
<keyword evidence="2 4" id="KW-0238">DNA-binding</keyword>
<comment type="caution">
    <text evidence="7">The sequence shown here is derived from an EMBL/GenBank/DDBJ whole genome shotgun (WGS) entry which is preliminary data.</text>
</comment>